<keyword evidence="9" id="KW-0391">Immunity</keyword>
<dbReference type="InterPro" id="IPR036465">
    <property type="entry name" value="vWFA_dom_sf"/>
</dbReference>
<keyword evidence="2" id="KW-0964">Secreted</keyword>
<dbReference type="InterPro" id="IPR002035">
    <property type="entry name" value="VWF_A"/>
</dbReference>
<keyword evidence="5" id="KW-0645">Protease</keyword>
<evidence type="ECO:0000256" key="9">
    <source>
        <dbReference type="ARBA" id="ARBA00022859"/>
    </source>
</evidence>
<evidence type="ECO:0000256" key="10">
    <source>
        <dbReference type="ARBA" id="ARBA00022875"/>
    </source>
</evidence>
<evidence type="ECO:0000256" key="5">
    <source>
        <dbReference type="ARBA" id="ARBA00022670"/>
    </source>
</evidence>
<dbReference type="GO" id="GO:0008236">
    <property type="term" value="F:serine-type peptidase activity"/>
    <property type="evidence" value="ECO:0007669"/>
    <property type="project" value="UniProtKB-KW"/>
</dbReference>
<dbReference type="SUPFAM" id="SSF53300">
    <property type="entry name" value="vWA-like"/>
    <property type="match status" value="1"/>
</dbReference>
<dbReference type="GO" id="GO:0006508">
    <property type="term" value="P:proteolysis"/>
    <property type="evidence" value="ECO:0007669"/>
    <property type="project" value="UniProtKB-KW"/>
</dbReference>
<proteinExistence type="predicted"/>
<keyword evidence="11" id="KW-0325">Glycoprotein</keyword>
<keyword evidence="4" id="KW-0768">Sushi</keyword>
<evidence type="ECO:0000313" key="14">
    <source>
        <dbReference type="Proteomes" id="UP000824782"/>
    </source>
</evidence>
<keyword evidence="7" id="KW-0378">Hydrolase</keyword>
<evidence type="ECO:0000256" key="6">
    <source>
        <dbReference type="ARBA" id="ARBA00022737"/>
    </source>
</evidence>
<dbReference type="PANTHER" id="PTHR46393:SF2">
    <property type="entry name" value="COMPLEMENT C2"/>
    <property type="match status" value="1"/>
</dbReference>
<dbReference type="Proteomes" id="UP000824782">
    <property type="component" value="Unassembled WGS sequence"/>
</dbReference>
<comment type="caution">
    <text evidence="13">The sequence shown here is derived from an EMBL/GenBank/DDBJ whole genome shotgun (WGS) entry which is preliminary data.</text>
</comment>
<evidence type="ECO:0000256" key="1">
    <source>
        <dbReference type="ARBA" id="ARBA00004613"/>
    </source>
</evidence>
<dbReference type="Gene3D" id="3.40.50.410">
    <property type="entry name" value="von Willebrand factor, type A domain"/>
    <property type="match status" value="1"/>
</dbReference>
<evidence type="ECO:0000256" key="11">
    <source>
        <dbReference type="ARBA" id="ARBA00023180"/>
    </source>
</evidence>
<accession>A0AAV6YLA7</accession>
<evidence type="ECO:0000256" key="4">
    <source>
        <dbReference type="ARBA" id="ARBA00022659"/>
    </source>
</evidence>
<gene>
    <name evidence="13" type="ORF">GDO81_018973</name>
</gene>
<evidence type="ECO:0000256" key="7">
    <source>
        <dbReference type="ARBA" id="ARBA00022801"/>
    </source>
</evidence>
<dbReference type="GO" id="GO:0070062">
    <property type="term" value="C:extracellular exosome"/>
    <property type="evidence" value="ECO:0007669"/>
    <property type="project" value="TreeGrafter"/>
</dbReference>
<evidence type="ECO:0000313" key="13">
    <source>
        <dbReference type="EMBL" id="KAG8534628.1"/>
    </source>
</evidence>
<evidence type="ECO:0000256" key="2">
    <source>
        <dbReference type="ARBA" id="ARBA00022525"/>
    </source>
</evidence>
<dbReference type="PROSITE" id="PS50234">
    <property type="entry name" value="VWFA"/>
    <property type="match status" value="1"/>
</dbReference>
<dbReference type="AlphaFoldDB" id="A0AAV6YLA7"/>
<evidence type="ECO:0000256" key="8">
    <source>
        <dbReference type="ARBA" id="ARBA00022825"/>
    </source>
</evidence>
<dbReference type="PANTHER" id="PTHR46393">
    <property type="entry name" value="SUSHI DOMAIN-CONTAINING PROTEIN"/>
    <property type="match status" value="1"/>
</dbReference>
<keyword evidence="10" id="KW-0180">Complement pathway</keyword>
<evidence type="ECO:0000259" key="12">
    <source>
        <dbReference type="PROSITE" id="PS50234"/>
    </source>
</evidence>
<keyword evidence="6" id="KW-0677">Repeat</keyword>
<dbReference type="GO" id="GO:0045087">
    <property type="term" value="P:innate immune response"/>
    <property type="evidence" value="ECO:0007669"/>
    <property type="project" value="UniProtKB-KW"/>
</dbReference>
<comment type="subcellular location">
    <subcellularLocation>
        <location evidence="1">Secreted</location>
    </subcellularLocation>
</comment>
<dbReference type="GO" id="GO:0009617">
    <property type="term" value="P:response to bacterium"/>
    <property type="evidence" value="ECO:0007669"/>
    <property type="project" value="TreeGrafter"/>
</dbReference>
<dbReference type="GO" id="GO:0006958">
    <property type="term" value="P:complement activation, classical pathway"/>
    <property type="evidence" value="ECO:0007669"/>
    <property type="project" value="UniProtKB-KW"/>
</dbReference>
<reference evidence="13" key="1">
    <citation type="thesis" date="2020" institute="ProQuest LLC" country="789 East Eisenhower Parkway, Ann Arbor, MI, USA">
        <title>Comparative Genomics and Chromosome Evolution.</title>
        <authorList>
            <person name="Mudd A.B."/>
        </authorList>
    </citation>
    <scope>NUCLEOTIDE SEQUENCE</scope>
    <source>
        <strain evidence="13">237g6f4</strain>
        <tissue evidence="13">Blood</tissue>
    </source>
</reference>
<name>A0AAV6YLA7_ENGPU</name>
<keyword evidence="3" id="KW-0399">Innate immunity</keyword>
<protein>
    <recommendedName>
        <fullName evidence="12">VWFA domain-containing protein</fullName>
    </recommendedName>
</protein>
<keyword evidence="8" id="KW-0720">Serine protease</keyword>
<dbReference type="Pfam" id="PF00092">
    <property type="entry name" value="VWA"/>
    <property type="match status" value="1"/>
</dbReference>
<evidence type="ECO:0000256" key="3">
    <source>
        <dbReference type="ARBA" id="ARBA00022588"/>
    </source>
</evidence>
<keyword evidence="14" id="KW-1185">Reference proteome</keyword>
<sequence>MKIQFGVISFATEPKIIVQISDDEDVDEVLDLVKEDLNYIVHMDKSGTNTYAALHEVLQMMSYQAQKYPEEWKSIHHVIVLLTDGKANMGGRPAEMIRSIRHFLNITDRREDYLGETHQPCRYLLRYSSIPTFPFSSQTSMRLVSERRRIRQSSANWPPRRRMKNMFLS</sequence>
<organism evidence="13 14">
    <name type="scientific">Engystomops pustulosus</name>
    <name type="common">Tungara frog</name>
    <name type="synonym">Physalaemus pustulosus</name>
    <dbReference type="NCBI Taxonomy" id="76066"/>
    <lineage>
        <taxon>Eukaryota</taxon>
        <taxon>Metazoa</taxon>
        <taxon>Chordata</taxon>
        <taxon>Craniata</taxon>
        <taxon>Vertebrata</taxon>
        <taxon>Euteleostomi</taxon>
        <taxon>Amphibia</taxon>
        <taxon>Batrachia</taxon>
        <taxon>Anura</taxon>
        <taxon>Neobatrachia</taxon>
        <taxon>Hyloidea</taxon>
        <taxon>Leptodactylidae</taxon>
        <taxon>Leiuperinae</taxon>
        <taxon>Engystomops</taxon>
    </lineage>
</organism>
<feature type="domain" description="VWFA" evidence="12">
    <location>
        <begin position="1"/>
        <end position="169"/>
    </location>
</feature>
<dbReference type="EMBL" id="WNYA01097390">
    <property type="protein sequence ID" value="KAG8534628.1"/>
    <property type="molecule type" value="Genomic_DNA"/>
</dbReference>